<evidence type="ECO:0000313" key="8">
    <source>
        <dbReference type="Proteomes" id="UP000823749"/>
    </source>
</evidence>
<keyword evidence="5" id="KW-0539">Nucleus</keyword>
<dbReference type="PANTHER" id="PTHR31989">
    <property type="entry name" value="NAC DOMAIN-CONTAINING PROTEIN 82-RELATED"/>
    <property type="match status" value="1"/>
</dbReference>
<dbReference type="AlphaFoldDB" id="A0AAV6JTL8"/>
<dbReference type="EMBL" id="JACTNZ010000006">
    <property type="protein sequence ID" value="KAG5543499.1"/>
    <property type="molecule type" value="Genomic_DNA"/>
</dbReference>
<dbReference type="InterPro" id="IPR036093">
    <property type="entry name" value="NAC_dom_sf"/>
</dbReference>
<dbReference type="Proteomes" id="UP000823749">
    <property type="component" value="Chromosome 6"/>
</dbReference>
<protein>
    <recommendedName>
        <fullName evidence="6">NAC domain-containing protein</fullName>
    </recommendedName>
</protein>
<evidence type="ECO:0000256" key="2">
    <source>
        <dbReference type="ARBA" id="ARBA00023015"/>
    </source>
</evidence>
<evidence type="ECO:0000259" key="6">
    <source>
        <dbReference type="PROSITE" id="PS51005"/>
    </source>
</evidence>
<evidence type="ECO:0000256" key="4">
    <source>
        <dbReference type="ARBA" id="ARBA00023163"/>
    </source>
</evidence>
<sequence>MGDPKNPKLPPGCRFYPSEEQLLCYYLTSKNNNTSNDRRLELFDDVINEVDLYNYNPFDLPDSTCFRFGPGGRKRHWYCYVAARVLSSGGGGRRRAGGGYWKRRGGVRDVVGGKKVVVGTRRSFVYYLGGDEKKKNNAVRTEWVMYEYALVEGDVADSFFLCRVFVRSCSRNNGSEHVVSSCGEGSVATVRHIGIQHDGAITSGIGEGIVHDDDSVDKNNEVLTGSVGAGVAGALSSVQVPLSIQLDEPVTASGLTSGASVFIGCFAAHLLRKLTEATIPVNNDIDPVNNDIDKNGAAALLSPSRLVLVPYRKHLILFRMEDRWGSGKSNRTKLYQQLHLA</sequence>
<evidence type="ECO:0000313" key="7">
    <source>
        <dbReference type="EMBL" id="KAG5543499.1"/>
    </source>
</evidence>
<name>A0AAV6JTL8_9ERIC</name>
<organism evidence="7 8">
    <name type="scientific">Rhododendron griersonianum</name>
    <dbReference type="NCBI Taxonomy" id="479676"/>
    <lineage>
        <taxon>Eukaryota</taxon>
        <taxon>Viridiplantae</taxon>
        <taxon>Streptophyta</taxon>
        <taxon>Embryophyta</taxon>
        <taxon>Tracheophyta</taxon>
        <taxon>Spermatophyta</taxon>
        <taxon>Magnoliopsida</taxon>
        <taxon>eudicotyledons</taxon>
        <taxon>Gunneridae</taxon>
        <taxon>Pentapetalae</taxon>
        <taxon>asterids</taxon>
        <taxon>Ericales</taxon>
        <taxon>Ericaceae</taxon>
        <taxon>Ericoideae</taxon>
        <taxon>Rhodoreae</taxon>
        <taxon>Rhododendron</taxon>
    </lineage>
</organism>
<dbReference type="GO" id="GO:0005634">
    <property type="term" value="C:nucleus"/>
    <property type="evidence" value="ECO:0007669"/>
    <property type="project" value="UniProtKB-SubCell"/>
</dbReference>
<dbReference type="InterPro" id="IPR003441">
    <property type="entry name" value="NAC-dom"/>
</dbReference>
<comment type="subcellular location">
    <subcellularLocation>
        <location evidence="1">Nucleus</location>
    </subcellularLocation>
</comment>
<evidence type="ECO:0000256" key="5">
    <source>
        <dbReference type="ARBA" id="ARBA00023242"/>
    </source>
</evidence>
<keyword evidence="4" id="KW-0804">Transcription</keyword>
<dbReference type="GO" id="GO:0003677">
    <property type="term" value="F:DNA binding"/>
    <property type="evidence" value="ECO:0007669"/>
    <property type="project" value="UniProtKB-KW"/>
</dbReference>
<keyword evidence="2" id="KW-0805">Transcription regulation</keyword>
<gene>
    <name evidence="7" type="ORF">RHGRI_016283</name>
</gene>
<comment type="caution">
    <text evidence="7">The sequence shown here is derived from an EMBL/GenBank/DDBJ whole genome shotgun (WGS) entry which is preliminary data.</text>
</comment>
<evidence type="ECO:0000256" key="3">
    <source>
        <dbReference type="ARBA" id="ARBA00023125"/>
    </source>
</evidence>
<dbReference type="Gene3D" id="2.170.150.80">
    <property type="entry name" value="NAC domain"/>
    <property type="match status" value="1"/>
</dbReference>
<dbReference type="PROSITE" id="PS51005">
    <property type="entry name" value="NAC"/>
    <property type="match status" value="1"/>
</dbReference>
<keyword evidence="3" id="KW-0238">DNA-binding</keyword>
<proteinExistence type="predicted"/>
<dbReference type="GO" id="GO:0006355">
    <property type="term" value="P:regulation of DNA-templated transcription"/>
    <property type="evidence" value="ECO:0007669"/>
    <property type="project" value="InterPro"/>
</dbReference>
<feature type="domain" description="NAC" evidence="6">
    <location>
        <begin position="9"/>
        <end position="167"/>
    </location>
</feature>
<dbReference type="SUPFAM" id="SSF101941">
    <property type="entry name" value="NAC domain"/>
    <property type="match status" value="1"/>
</dbReference>
<evidence type="ECO:0000256" key="1">
    <source>
        <dbReference type="ARBA" id="ARBA00004123"/>
    </source>
</evidence>
<accession>A0AAV6JTL8</accession>
<dbReference type="Pfam" id="PF02365">
    <property type="entry name" value="NAM"/>
    <property type="match status" value="1"/>
</dbReference>
<reference evidence="7 8" key="1">
    <citation type="submission" date="2020-08" db="EMBL/GenBank/DDBJ databases">
        <title>Plant Genome Project.</title>
        <authorList>
            <person name="Zhang R.-G."/>
        </authorList>
    </citation>
    <scope>NUCLEOTIDE SEQUENCE [LARGE SCALE GENOMIC DNA]</scope>
    <source>
        <strain evidence="7">WSP0</strain>
        <tissue evidence="7">Leaf</tissue>
    </source>
</reference>
<keyword evidence="8" id="KW-1185">Reference proteome</keyword>